<feature type="transmembrane region" description="Helical" evidence="2">
    <location>
        <begin position="238"/>
        <end position="261"/>
    </location>
</feature>
<dbReference type="PANTHER" id="PTHR10728">
    <property type="entry name" value="CYTOSOLIC PHOSPHOLIPASE A2"/>
    <property type="match status" value="1"/>
</dbReference>
<sequence length="876" mass="95113">MSGGGIRSAAFNLGAIQALDACGIFEKIDYASMVSGGGYVGAGAIAAIKRHGMFPFVVADVRDANDHPIEDFQPVEAKRAAATMQQRTNSSMPGSAPVTSPATAEVADNLAVSRLRDRAQYLRPDGLWDFVVSAAIILRGLVVNVTMVAAAVLTLAGITLILNPTRYDLPRSVVFQIVEGLGWKTAHTDPPGVFETLFLTIVFGLCLLSAVLIWGLFRSLRPVPEARSDPGSWQARCAAAALILLIAICFAELVPEAVGLLLKLRDSKQGLGAIFDWAPQIITGLTAGTGLLALAWKRLATQLKSFSSDPRWSGLFKAAAARLTLVVLAMTLPAMIVVTYLWLVSIGVRPCTAEIRPCMQEYDYAPVWLAGMPIGVSLALAAAGITLAAAHVGHASRYGRAGKWGILGKDRMTPAERRLILGRIGAFMATGFLAALILAVLIPGFAETRPGSIGAFYLGTGFVAVALSLLFTGNATSLHRLYRDRLHYAFSMGPQVAKSTSEANAPFKLSELAAGHGIRPYPIINAAINIQKDKTNKRARNADFFIFTPNCSGSDSTGYVATQALEAEEPGLDLATAAAISGAAVSSSMGRAGVPLLSPSLALLNIRLGYWLRNPAVLASASALRKAKRRDWKLFYFLLEFFGRLNAEKSKVYLTDGGHIDNLGLYQLLKRRCPLIIVIDAEADPGMQFTSFVDVSRFARIDLGIRIDLPWEELREAALARKTELAGGARCATAERSRHVAFGRIRYPSRMIPDRQGQVENGFDGLLVYVKSMMTGDEKDYVLDYERRYPRFPHETTGDQFFAEEQFESYRYLGFHAVTEALCDQNGKPKGWQSLLALAERVRREAGFDPQGVGSVEPRHSRRPSRSPPQPARRRR</sequence>
<keyword evidence="2" id="KW-1133">Transmembrane helix</keyword>
<name>A0A6N9T469_9HYPH</name>
<dbReference type="GO" id="GO:0046475">
    <property type="term" value="P:glycerophospholipid catabolic process"/>
    <property type="evidence" value="ECO:0007669"/>
    <property type="project" value="TreeGrafter"/>
</dbReference>
<dbReference type="Gene3D" id="3.40.1090.10">
    <property type="entry name" value="Cytosolic phospholipase A2 catalytic domain"/>
    <property type="match status" value="2"/>
</dbReference>
<feature type="transmembrane region" description="Helical" evidence="2">
    <location>
        <begin position="454"/>
        <end position="475"/>
    </location>
</feature>
<feature type="transmembrane region" description="Helical" evidence="2">
    <location>
        <begin position="197"/>
        <end position="217"/>
    </location>
</feature>
<proteinExistence type="predicted"/>
<feature type="compositionally biased region" description="Pro residues" evidence="1">
    <location>
        <begin position="866"/>
        <end position="876"/>
    </location>
</feature>
<evidence type="ECO:0000313" key="4">
    <source>
        <dbReference type="Proteomes" id="UP000469011"/>
    </source>
</evidence>
<comment type="caution">
    <text evidence="3">The sequence shown here is derived from an EMBL/GenBank/DDBJ whole genome shotgun (WGS) entry which is preliminary data.</text>
</comment>
<accession>A0A6N9T469</accession>
<feature type="region of interest" description="Disordered" evidence="1">
    <location>
        <begin position="847"/>
        <end position="876"/>
    </location>
</feature>
<protein>
    <recommendedName>
        <fullName evidence="5">PNPLA domain-containing protein</fullName>
    </recommendedName>
</protein>
<evidence type="ECO:0008006" key="5">
    <source>
        <dbReference type="Google" id="ProtNLM"/>
    </source>
</evidence>
<keyword evidence="4" id="KW-1185">Reference proteome</keyword>
<dbReference type="PANTHER" id="PTHR10728:SF40">
    <property type="entry name" value="PATATIN FAMILY PROTEIN"/>
    <property type="match status" value="1"/>
</dbReference>
<feature type="transmembrane region" description="Helical" evidence="2">
    <location>
        <begin position="281"/>
        <end position="299"/>
    </location>
</feature>
<feature type="transmembrane region" description="Helical" evidence="2">
    <location>
        <begin position="141"/>
        <end position="162"/>
    </location>
</feature>
<feature type="transmembrane region" description="Helical" evidence="2">
    <location>
        <begin position="320"/>
        <end position="344"/>
    </location>
</feature>
<evidence type="ECO:0000256" key="2">
    <source>
        <dbReference type="SAM" id="Phobius"/>
    </source>
</evidence>
<keyword evidence="2" id="KW-0812">Transmembrane</keyword>
<reference evidence="3 4" key="1">
    <citation type="submission" date="2020-01" db="EMBL/GenBank/DDBJ databases">
        <title>Jiella pacifica sp. nov.</title>
        <authorList>
            <person name="Xue Z."/>
            <person name="Zhu S."/>
            <person name="Chen J."/>
            <person name="Yang J."/>
        </authorList>
    </citation>
    <scope>NUCLEOTIDE SEQUENCE [LARGE SCALE GENOMIC DNA]</scope>
    <source>
        <strain evidence="3 4">40Bstr34</strain>
    </source>
</reference>
<feature type="transmembrane region" description="Helical" evidence="2">
    <location>
        <begin position="420"/>
        <end position="442"/>
    </location>
</feature>
<dbReference type="GO" id="GO:0005829">
    <property type="term" value="C:cytosol"/>
    <property type="evidence" value="ECO:0007669"/>
    <property type="project" value="TreeGrafter"/>
</dbReference>
<dbReference type="GO" id="GO:0004623">
    <property type="term" value="F:phospholipase A2 activity"/>
    <property type="evidence" value="ECO:0007669"/>
    <property type="project" value="TreeGrafter"/>
</dbReference>
<feature type="transmembrane region" description="Helical" evidence="2">
    <location>
        <begin position="364"/>
        <end position="390"/>
    </location>
</feature>
<organism evidence="3 4">
    <name type="scientific">Jiella pacifica</name>
    <dbReference type="NCBI Taxonomy" id="2696469"/>
    <lineage>
        <taxon>Bacteria</taxon>
        <taxon>Pseudomonadati</taxon>
        <taxon>Pseudomonadota</taxon>
        <taxon>Alphaproteobacteria</taxon>
        <taxon>Hyphomicrobiales</taxon>
        <taxon>Aurantimonadaceae</taxon>
        <taxon>Jiella</taxon>
    </lineage>
</organism>
<dbReference type="EMBL" id="JAAAMG010000006">
    <property type="protein sequence ID" value="NDW04609.1"/>
    <property type="molecule type" value="Genomic_DNA"/>
</dbReference>
<dbReference type="InterPro" id="IPR016035">
    <property type="entry name" value="Acyl_Trfase/lysoPLipase"/>
</dbReference>
<gene>
    <name evidence="3" type="ORF">GTK09_09230</name>
</gene>
<evidence type="ECO:0000313" key="3">
    <source>
        <dbReference type="EMBL" id="NDW04609.1"/>
    </source>
</evidence>
<dbReference type="Proteomes" id="UP000469011">
    <property type="component" value="Unassembled WGS sequence"/>
</dbReference>
<keyword evidence="2" id="KW-0472">Membrane</keyword>
<dbReference type="RefSeq" id="WP_163462866.1">
    <property type="nucleotide sequence ID" value="NZ_JAAAMG010000006.1"/>
</dbReference>
<dbReference type="AlphaFoldDB" id="A0A6N9T469"/>
<evidence type="ECO:0000256" key="1">
    <source>
        <dbReference type="SAM" id="MobiDB-lite"/>
    </source>
</evidence>
<dbReference type="SUPFAM" id="SSF52151">
    <property type="entry name" value="FabD/lysophospholipase-like"/>
    <property type="match status" value="1"/>
</dbReference>